<dbReference type="PANTHER" id="PTHR43378:SF2">
    <property type="entry name" value="UDP-3-O-ACYLGLUCOSAMINE N-ACYLTRANSFERASE 1, MITOCHONDRIAL-RELATED"/>
    <property type="match status" value="1"/>
</dbReference>
<dbReference type="PANTHER" id="PTHR43378">
    <property type="entry name" value="UDP-3-O-ACYLGLUCOSAMINE N-ACYLTRANSFERASE"/>
    <property type="match status" value="1"/>
</dbReference>
<dbReference type="InterPro" id="IPR020573">
    <property type="entry name" value="UDP_GlcNAc_AcTrfase_non-rep"/>
</dbReference>
<dbReference type="InterPro" id="IPR007691">
    <property type="entry name" value="LpxD"/>
</dbReference>
<dbReference type="HAMAP" id="MF_00523">
    <property type="entry name" value="LpxD"/>
    <property type="match status" value="1"/>
</dbReference>
<evidence type="ECO:0000256" key="3">
    <source>
        <dbReference type="ARBA" id="ARBA00022679"/>
    </source>
</evidence>
<dbReference type="UniPathway" id="UPA00973"/>
<dbReference type="Gene3D" id="3.40.1390.10">
    <property type="entry name" value="MurE/MurF, N-terminal domain"/>
    <property type="match status" value="1"/>
</dbReference>
<dbReference type="Pfam" id="PF00132">
    <property type="entry name" value="Hexapep"/>
    <property type="match status" value="2"/>
</dbReference>
<comment type="catalytic activity">
    <reaction evidence="7">
        <text>a UDP-3-O-[(3R)-3-hydroxyacyl]-alpha-D-glucosamine + a (3R)-hydroxyacyl-[ACP] = a UDP-2-N,3-O-bis[(3R)-3-hydroxyacyl]-alpha-D-glucosamine + holo-[ACP] + H(+)</text>
        <dbReference type="Rhea" id="RHEA:53836"/>
        <dbReference type="Rhea" id="RHEA-COMP:9685"/>
        <dbReference type="Rhea" id="RHEA-COMP:9945"/>
        <dbReference type="ChEBI" id="CHEBI:15378"/>
        <dbReference type="ChEBI" id="CHEBI:64479"/>
        <dbReference type="ChEBI" id="CHEBI:78827"/>
        <dbReference type="ChEBI" id="CHEBI:137740"/>
        <dbReference type="ChEBI" id="CHEBI:137748"/>
        <dbReference type="EC" id="2.3.1.191"/>
    </reaction>
</comment>
<dbReference type="RefSeq" id="WP_148580542.1">
    <property type="nucleotide sequence ID" value="NZ_JAVEUW010000001.1"/>
</dbReference>
<keyword evidence="3 7" id="KW-0808">Transferase</keyword>
<evidence type="ECO:0000256" key="7">
    <source>
        <dbReference type="HAMAP-Rule" id="MF_00523"/>
    </source>
</evidence>
<comment type="caution">
    <text evidence="9">The sequence shown here is derived from an EMBL/GenBank/DDBJ whole genome shotgun (WGS) entry which is preliminary data.</text>
</comment>
<keyword evidence="5 7" id="KW-0443">Lipid metabolism</keyword>
<dbReference type="Gene3D" id="1.20.5.170">
    <property type="match status" value="1"/>
</dbReference>
<sequence length="342" mass="35699">MEISLGELVGRLGGELVGDPAVSIKQIATLDKAGEGDLAFLANPRYRAALESSQASAFILSPKAAGLTDRPRILAADPYLYFARAAQWFNPPKRPAIGIHPSAVVASPLPASVSVGPNAVIGENCDIGENCVIGPGCLIGDGVQIGADSWLHAGVKIYAACVIGARAIVHSGAVIGSDGFGFARDGDKHWVKIPQIGRVVIGDDVEIGANTTIDRGALDDTLIGNGVKLDNLIQIAHNVQVGDDTIMAGHSGIAGSSHVGRRVMVGGQAGIAGHLVVGDDIVVSAGTIVTKSLDKPGVYTAMLPQMPHADWVRNFAHLRRLDAMADRLRELEKKLADKKEKS</sequence>
<dbReference type="GO" id="GO:0016410">
    <property type="term" value="F:N-acyltransferase activity"/>
    <property type="evidence" value="ECO:0007669"/>
    <property type="project" value="InterPro"/>
</dbReference>
<evidence type="ECO:0000256" key="1">
    <source>
        <dbReference type="ARBA" id="ARBA00022516"/>
    </source>
</evidence>
<keyword evidence="10" id="KW-1185">Reference proteome</keyword>
<evidence type="ECO:0000256" key="5">
    <source>
        <dbReference type="ARBA" id="ARBA00023098"/>
    </source>
</evidence>
<protein>
    <recommendedName>
        <fullName evidence="7">UDP-3-O-acylglucosamine N-acyltransferase</fullName>
        <ecNumber evidence="7">2.3.1.191</ecNumber>
    </recommendedName>
</protein>
<feature type="active site" description="Proton acceptor" evidence="7">
    <location>
        <position position="237"/>
    </location>
</feature>
<evidence type="ECO:0000313" key="10">
    <source>
        <dbReference type="Proteomes" id="UP000389128"/>
    </source>
</evidence>
<comment type="function">
    <text evidence="7">Catalyzes the N-acylation of UDP-3-O-acylglucosamine using 3-hydroxyacyl-ACP as the acyl donor. Is involved in the biosynthesis of lipid A, a phosphorylated glycolipid that anchors the lipopolysaccharide to the outer membrane of the cell.</text>
</comment>
<dbReference type="GO" id="GO:0016020">
    <property type="term" value="C:membrane"/>
    <property type="evidence" value="ECO:0007669"/>
    <property type="project" value="GOC"/>
</dbReference>
<dbReference type="Proteomes" id="UP000389128">
    <property type="component" value="Unassembled WGS sequence"/>
</dbReference>
<evidence type="ECO:0000256" key="6">
    <source>
        <dbReference type="ARBA" id="ARBA00023315"/>
    </source>
</evidence>
<dbReference type="InterPro" id="IPR011004">
    <property type="entry name" value="Trimer_LpxA-like_sf"/>
</dbReference>
<dbReference type="Pfam" id="PF04613">
    <property type="entry name" value="LpxD"/>
    <property type="match status" value="1"/>
</dbReference>
<dbReference type="EC" id="2.3.1.191" evidence="7"/>
<gene>
    <name evidence="7 9" type="primary">lpxD</name>
    <name evidence="9" type="ORF">ETQ85_18365</name>
</gene>
<dbReference type="CDD" id="cd03352">
    <property type="entry name" value="LbH_LpxD"/>
    <property type="match status" value="1"/>
</dbReference>
<dbReference type="SUPFAM" id="SSF51161">
    <property type="entry name" value="Trimeric LpxA-like enzymes"/>
    <property type="match status" value="1"/>
</dbReference>
<organism evidence="9 10">
    <name type="scientific">Zoogloea oleivorans</name>
    <dbReference type="NCBI Taxonomy" id="1552750"/>
    <lineage>
        <taxon>Bacteria</taxon>
        <taxon>Pseudomonadati</taxon>
        <taxon>Pseudomonadota</taxon>
        <taxon>Betaproteobacteria</taxon>
        <taxon>Rhodocyclales</taxon>
        <taxon>Zoogloeaceae</taxon>
        <taxon>Zoogloea</taxon>
    </lineage>
</organism>
<feature type="domain" description="UDP-3-O-[3-hydroxymyristoyl] glucosamine N-acyltransferase non-repeat region" evidence="8">
    <location>
        <begin position="22"/>
        <end position="88"/>
    </location>
</feature>
<dbReference type="EMBL" id="SDKK01000019">
    <property type="protein sequence ID" value="TYC54477.1"/>
    <property type="molecule type" value="Genomic_DNA"/>
</dbReference>
<keyword evidence="1 7" id="KW-0444">Lipid biosynthesis</keyword>
<evidence type="ECO:0000313" key="9">
    <source>
        <dbReference type="EMBL" id="TYC54477.1"/>
    </source>
</evidence>
<dbReference type="GO" id="GO:0103118">
    <property type="term" value="F:UDP-3-O-[(3R)-3-hydroxyacyl]-glucosamine N-acyltransferase activity"/>
    <property type="evidence" value="ECO:0007669"/>
    <property type="project" value="UniProtKB-EC"/>
</dbReference>
<dbReference type="AlphaFoldDB" id="A0A6C2CKA9"/>
<keyword evidence="4 7" id="KW-0677">Repeat</keyword>
<dbReference type="GO" id="GO:0009245">
    <property type="term" value="P:lipid A biosynthetic process"/>
    <property type="evidence" value="ECO:0007669"/>
    <property type="project" value="UniProtKB-UniRule"/>
</dbReference>
<evidence type="ECO:0000259" key="8">
    <source>
        <dbReference type="Pfam" id="PF04613"/>
    </source>
</evidence>
<keyword evidence="6 7" id="KW-0012">Acyltransferase</keyword>
<dbReference type="OrthoDB" id="9784739at2"/>
<dbReference type="Pfam" id="PF14602">
    <property type="entry name" value="Hexapep_2"/>
    <property type="match status" value="2"/>
</dbReference>
<comment type="pathway">
    <text evidence="7">Bacterial outer membrane biogenesis; LPS lipid A biosynthesis.</text>
</comment>
<dbReference type="InterPro" id="IPR001451">
    <property type="entry name" value="Hexapep"/>
</dbReference>
<dbReference type="Gene3D" id="2.160.10.10">
    <property type="entry name" value="Hexapeptide repeat proteins"/>
    <property type="match status" value="1"/>
</dbReference>
<comment type="subunit">
    <text evidence="7">Homotrimer.</text>
</comment>
<proteinExistence type="inferred from homology"/>
<comment type="similarity">
    <text evidence="7">Belongs to the transferase hexapeptide repeat family. LpxD subfamily.</text>
</comment>
<evidence type="ECO:0000256" key="4">
    <source>
        <dbReference type="ARBA" id="ARBA00022737"/>
    </source>
</evidence>
<dbReference type="NCBIfam" id="NF002060">
    <property type="entry name" value="PRK00892.1"/>
    <property type="match status" value="1"/>
</dbReference>
<reference evidence="9 10" key="1">
    <citation type="submission" date="2019-01" db="EMBL/GenBank/DDBJ databases">
        <title>Zoogloea oleivorans genome sequencing and assembly.</title>
        <authorList>
            <person name="Tancsics A."/>
            <person name="Farkas M."/>
            <person name="Kriszt B."/>
            <person name="Maroti G."/>
            <person name="Horvath B."/>
        </authorList>
    </citation>
    <scope>NUCLEOTIDE SEQUENCE [LARGE SCALE GENOMIC DNA]</scope>
    <source>
        <strain evidence="9 10">Buc</strain>
    </source>
</reference>
<keyword evidence="2 7" id="KW-0441">Lipid A biosynthesis</keyword>
<accession>A0A6C2CKA9</accession>
<name>A0A6C2CKA9_9RHOO</name>
<evidence type="ECO:0000256" key="2">
    <source>
        <dbReference type="ARBA" id="ARBA00022556"/>
    </source>
</evidence>
<dbReference type="NCBIfam" id="TIGR01853">
    <property type="entry name" value="lipid_A_lpxD"/>
    <property type="match status" value="1"/>
</dbReference>